<dbReference type="HOGENOM" id="CLU_019618_2_1_1"/>
<dbReference type="FunFam" id="3.40.50.720:FF:000187">
    <property type="entry name" value="NEDD8-activating enzyme E1 regulatory subunit"/>
    <property type="match status" value="1"/>
</dbReference>
<dbReference type="Proteomes" id="UP000014760">
    <property type="component" value="Unassembled WGS sequence"/>
</dbReference>
<dbReference type="PIRSF" id="PIRSF039099">
    <property type="entry name" value="APP-BP1"/>
    <property type="match status" value="1"/>
</dbReference>
<sequence length="563" mass="63506">MSIQSQISTESHPGEKTKKYDRQLRLWGDHGQSALEMAKVCLVNANATGTEIMKNLILPGVGSFTIIDDNKVGGEDVGNNFFLDKDSIGKSRAHAATEFLLELNEDVNGDFIEESVDNLLQNNPTFFNNFTVVIACGLTEKSLLDLANLLWDNDIPLLVCRSYGLIGYLRIVLKEHTVIESHPDSALDDLRLDSPFPGLSDYCKNLDLEAMSKKDHSHTPWLVILYKFIQDWKRSHNGELPKNYKEKNQLKELIREGIRKSENGVPEQEDNFDEAIRHVNTALTHTKVPSEVQQIFDDPCCRQLTSESKPFWILARAVQEFVANEGSGSLPLRGNIPDMTADSERYIQLQNVYRDQSNQDICTVTNYIQTLLQSLGRDEPLSVSSEHRSPSSSPGQPQDNISDSDIKLFCRNASFLRVIRTRSLSQEYAASCSKITDLASRLDNTDEDDELVHYIMLRVVDRFRTEFNRYPGAEPDSMEPDIAKLKGCLCKMLQEWGVNPICVKDDFVHEYCRYGASELHSVAAFMGGAAAQEVIKMIVCQFIPVNNTFIYNAMKQSSLSVEL</sequence>
<dbReference type="UniPathway" id="UPA00885"/>
<dbReference type="STRING" id="283909.R7TTJ5"/>
<dbReference type="FunCoup" id="R7TTJ5">
    <property type="interactions" value="1959"/>
</dbReference>
<reference evidence="9" key="3">
    <citation type="submission" date="2015-06" db="UniProtKB">
        <authorList>
            <consortium name="EnsemblMetazoa"/>
        </authorList>
    </citation>
    <scope>IDENTIFICATION</scope>
</reference>
<dbReference type="CDD" id="cd01493">
    <property type="entry name" value="APPBP1_RUB"/>
    <property type="match status" value="1"/>
</dbReference>
<evidence type="ECO:0000259" key="7">
    <source>
        <dbReference type="Pfam" id="PF00899"/>
    </source>
</evidence>
<keyword evidence="10" id="KW-1185">Reference proteome</keyword>
<dbReference type="GO" id="GO:0005737">
    <property type="term" value="C:cytoplasm"/>
    <property type="evidence" value="ECO:0007669"/>
    <property type="project" value="TreeGrafter"/>
</dbReference>
<evidence type="ECO:0000256" key="5">
    <source>
        <dbReference type="PIRNR" id="PIRNR039099"/>
    </source>
</evidence>
<evidence type="ECO:0000313" key="10">
    <source>
        <dbReference type="Proteomes" id="UP000014760"/>
    </source>
</evidence>
<keyword evidence="4 5" id="KW-0833">Ubl conjugation pathway</keyword>
<feature type="compositionally biased region" description="Polar residues" evidence="6">
    <location>
        <begin position="1"/>
        <end position="11"/>
    </location>
</feature>
<dbReference type="InterPro" id="IPR035985">
    <property type="entry name" value="Ubiquitin-activating_enz"/>
</dbReference>
<evidence type="ECO:0000256" key="4">
    <source>
        <dbReference type="ARBA" id="ARBA00022786"/>
    </source>
</evidence>
<evidence type="ECO:0000256" key="1">
    <source>
        <dbReference type="ARBA" id="ARBA00005032"/>
    </source>
</evidence>
<dbReference type="Gene3D" id="3.40.50.720">
    <property type="entry name" value="NAD(P)-binding Rossmann-like Domain"/>
    <property type="match status" value="2"/>
</dbReference>
<dbReference type="InterPro" id="IPR000594">
    <property type="entry name" value="ThiF_NAD_FAD-bd"/>
</dbReference>
<evidence type="ECO:0000256" key="6">
    <source>
        <dbReference type="SAM" id="MobiDB-lite"/>
    </source>
</evidence>
<proteinExistence type="inferred from homology"/>
<dbReference type="AlphaFoldDB" id="R7TTJ5"/>
<name>R7TTJ5_CAPTE</name>
<dbReference type="PANTHER" id="PTHR10953:SF29">
    <property type="entry name" value="NEDD8-ACTIVATING ENZYME E1 REGULATORY SUBUNIT"/>
    <property type="match status" value="1"/>
</dbReference>
<dbReference type="GO" id="GO:0045116">
    <property type="term" value="P:protein neddylation"/>
    <property type="evidence" value="ECO:0007669"/>
    <property type="project" value="UniProtKB-UniRule"/>
</dbReference>
<evidence type="ECO:0000313" key="9">
    <source>
        <dbReference type="EnsemblMetazoa" id="CapteP19394"/>
    </source>
</evidence>
<accession>R7TTJ5</accession>
<comment type="pathway">
    <text evidence="1 5">Protein modification; protein neddylation.</text>
</comment>
<reference evidence="8 10" key="2">
    <citation type="journal article" date="2013" name="Nature">
        <title>Insights into bilaterian evolution from three spiralian genomes.</title>
        <authorList>
            <person name="Simakov O."/>
            <person name="Marletaz F."/>
            <person name="Cho S.J."/>
            <person name="Edsinger-Gonzales E."/>
            <person name="Havlak P."/>
            <person name="Hellsten U."/>
            <person name="Kuo D.H."/>
            <person name="Larsson T."/>
            <person name="Lv J."/>
            <person name="Arendt D."/>
            <person name="Savage R."/>
            <person name="Osoegawa K."/>
            <person name="de Jong P."/>
            <person name="Grimwood J."/>
            <person name="Chapman J.A."/>
            <person name="Shapiro H."/>
            <person name="Aerts A."/>
            <person name="Otillar R.P."/>
            <person name="Terry A.Y."/>
            <person name="Boore J.L."/>
            <person name="Grigoriev I.V."/>
            <person name="Lindberg D.R."/>
            <person name="Seaver E.C."/>
            <person name="Weisblat D.A."/>
            <person name="Putnam N.H."/>
            <person name="Rokhsar D.S."/>
        </authorList>
    </citation>
    <scope>NUCLEOTIDE SEQUENCE</scope>
    <source>
        <strain evidence="8 10">I ESC-2004</strain>
    </source>
</reference>
<organism evidence="8">
    <name type="scientific">Capitella teleta</name>
    <name type="common">Polychaete worm</name>
    <dbReference type="NCBI Taxonomy" id="283909"/>
    <lineage>
        <taxon>Eukaryota</taxon>
        <taxon>Metazoa</taxon>
        <taxon>Spiralia</taxon>
        <taxon>Lophotrochozoa</taxon>
        <taxon>Annelida</taxon>
        <taxon>Polychaeta</taxon>
        <taxon>Sedentaria</taxon>
        <taxon>Scolecida</taxon>
        <taxon>Capitellidae</taxon>
        <taxon>Capitella</taxon>
    </lineage>
</organism>
<dbReference type="EMBL" id="KB308724">
    <property type="protein sequence ID" value="ELT96932.1"/>
    <property type="molecule type" value="Genomic_DNA"/>
</dbReference>
<feature type="region of interest" description="Disordered" evidence="6">
    <location>
        <begin position="379"/>
        <end position="401"/>
    </location>
</feature>
<dbReference type="Pfam" id="PF00899">
    <property type="entry name" value="ThiF"/>
    <property type="match status" value="1"/>
</dbReference>
<dbReference type="EMBL" id="AMQN01000284">
    <property type="status" value="NOT_ANNOTATED_CDS"/>
    <property type="molecule type" value="Genomic_DNA"/>
</dbReference>
<dbReference type="InterPro" id="IPR045886">
    <property type="entry name" value="ThiF/MoeB/HesA"/>
</dbReference>
<dbReference type="PANTHER" id="PTHR10953">
    <property type="entry name" value="UBIQUITIN-ACTIVATING ENZYME E1"/>
    <property type="match status" value="1"/>
</dbReference>
<protein>
    <recommendedName>
        <fullName evidence="3 5">NEDD8-activating enzyme E1 regulatory subunit</fullName>
    </recommendedName>
</protein>
<dbReference type="OrthoDB" id="1708823at2759"/>
<dbReference type="GO" id="GO:0019781">
    <property type="term" value="F:NEDD8 activating enzyme activity"/>
    <property type="evidence" value="ECO:0007669"/>
    <property type="project" value="UniProtKB-UniRule"/>
</dbReference>
<dbReference type="EnsemblMetazoa" id="CapteT19394">
    <property type="protein sequence ID" value="CapteP19394"/>
    <property type="gene ID" value="CapteG19394"/>
</dbReference>
<comment type="similarity">
    <text evidence="2 5">Belongs to the ubiquitin-activating E1 family. ULA1 subfamily.</text>
</comment>
<dbReference type="InterPro" id="IPR030667">
    <property type="entry name" value="APP-BP1"/>
</dbReference>
<evidence type="ECO:0000313" key="8">
    <source>
        <dbReference type="EMBL" id="ELT96932.1"/>
    </source>
</evidence>
<feature type="region of interest" description="Disordered" evidence="6">
    <location>
        <begin position="1"/>
        <end position="20"/>
    </location>
</feature>
<reference evidence="10" key="1">
    <citation type="submission" date="2012-12" db="EMBL/GenBank/DDBJ databases">
        <authorList>
            <person name="Hellsten U."/>
            <person name="Grimwood J."/>
            <person name="Chapman J.A."/>
            <person name="Shapiro H."/>
            <person name="Aerts A."/>
            <person name="Otillar R.P."/>
            <person name="Terry A.Y."/>
            <person name="Boore J.L."/>
            <person name="Simakov O."/>
            <person name="Marletaz F."/>
            <person name="Cho S.-J."/>
            <person name="Edsinger-Gonzales E."/>
            <person name="Havlak P."/>
            <person name="Kuo D.-H."/>
            <person name="Larsson T."/>
            <person name="Lv J."/>
            <person name="Arendt D."/>
            <person name="Savage R."/>
            <person name="Osoegawa K."/>
            <person name="de Jong P."/>
            <person name="Lindberg D.R."/>
            <person name="Seaver E.C."/>
            <person name="Weisblat D.A."/>
            <person name="Putnam N.H."/>
            <person name="Grigoriev I.V."/>
            <person name="Rokhsar D.S."/>
        </authorList>
    </citation>
    <scope>NUCLEOTIDE SEQUENCE</scope>
    <source>
        <strain evidence="10">I ESC-2004</strain>
    </source>
</reference>
<dbReference type="SUPFAM" id="SSF69572">
    <property type="entry name" value="Activating enzymes of the ubiquitin-like proteins"/>
    <property type="match status" value="1"/>
</dbReference>
<feature type="domain" description="THIF-type NAD/FAD binding fold" evidence="7">
    <location>
        <begin position="20"/>
        <end position="557"/>
    </location>
</feature>
<dbReference type="OMA" id="KLITHQY"/>
<evidence type="ECO:0000256" key="3">
    <source>
        <dbReference type="ARBA" id="ARBA00015407"/>
    </source>
</evidence>
<feature type="compositionally biased region" description="Basic and acidic residues" evidence="6">
    <location>
        <begin position="379"/>
        <end position="389"/>
    </location>
</feature>
<evidence type="ECO:0000256" key="2">
    <source>
        <dbReference type="ARBA" id="ARBA00006868"/>
    </source>
</evidence>
<gene>
    <name evidence="8" type="ORF">CAPTEDRAFT_19394</name>
</gene>